<name>A0ABP4YKN8_9ACTN</name>
<evidence type="ECO:0000256" key="1">
    <source>
        <dbReference type="ARBA" id="ARBA00005970"/>
    </source>
</evidence>
<keyword evidence="4" id="KW-0315">Glutamine amidotransferase</keyword>
<reference evidence="9" key="1">
    <citation type="journal article" date="2019" name="Int. J. Syst. Evol. Microbiol.">
        <title>The Global Catalogue of Microorganisms (GCM) 10K type strain sequencing project: providing services to taxonomists for standard genome sequencing and annotation.</title>
        <authorList>
            <consortium name="The Broad Institute Genomics Platform"/>
            <consortium name="The Broad Institute Genome Sequencing Center for Infectious Disease"/>
            <person name="Wu L."/>
            <person name="Ma J."/>
        </authorList>
    </citation>
    <scope>NUCLEOTIDE SEQUENCE [LARGE SCALE GENOMIC DNA]</scope>
    <source>
        <strain evidence="9">JCM 13250</strain>
    </source>
</reference>
<dbReference type="InterPro" id="IPR015890">
    <property type="entry name" value="Chorismate_C"/>
</dbReference>
<keyword evidence="9" id="KW-1185">Reference proteome</keyword>
<dbReference type="InterPro" id="IPR005802">
    <property type="entry name" value="ADC_synth_comp_1"/>
</dbReference>
<dbReference type="PRINTS" id="PR00097">
    <property type="entry name" value="ANTSNTHASEII"/>
</dbReference>
<evidence type="ECO:0000256" key="3">
    <source>
        <dbReference type="ARBA" id="ARBA00022679"/>
    </source>
</evidence>
<dbReference type="RefSeq" id="WP_344134171.1">
    <property type="nucleotide sequence ID" value="NZ_BAAALT010000127.1"/>
</dbReference>
<dbReference type="Gene3D" id="3.60.120.10">
    <property type="entry name" value="Anthranilate synthase"/>
    <property type="match status" value="1"/>
</dbReference>
<evidence type="ECO:0000259" key="5">
    <source>
        <dbReference type="Pfam" id="PF00117"/>
    </source>
</evidence>
<accession>A0ABP4YKN8</accession>
<dbReference type="PANTHER" id="PTHR11236:SF18">
    <property type="entry name" value="AMINODEOXYCHORISMATE SYNTHASE"/>
    <property type="match status" value="1"/>
</dbReference>
<dbReference type="EC" id="2.6.1.85" evidence="2"/>
<dbReference type="InterPro" id="IPR005801">
    <property type="entry name" value="ADC_synthase"/>
</dbReference>
<evidence type="ECO:0000259" key="7">
    <source>
        <dbReference type="Pfam" id="PF04715"/>
    </source>
</evidence>
<feature type="domain" description="Anthranilate synthase component I N-terminal" evidence="7">
    <location>
        <begin position="228"/>
        <end position="363"/>
    </location>
</feature>
<dbReference type="Pfam" id="PF00425">
    <property type="entry name" value="Chorismate_bind"/>
    <property type="match status" value="1"/>
</dbReference>
<dbReference type="InterPro" id="IPR029062">
    <property type="entry name" value="Class_I_gatase-like"/>
</dbReference>
<organism evidence="8 9">
    <name type="scientific">Luedemannella flava</name>
    <dbReference type="NCBI Taxonomy" id="349316"/>
    <lineage>
        <taxon>Bacteria</taxon>
        <taxon>Bacillati</taxon>
        <taxon>Actinomycetota</taxon>
        <taxon>Actinomycetes</taxon>
        <taxon>Micromonosporales</taxon>
        <taxon>Micromonosporaceae</taxon>
        <taxon>Luedemannella</taxon>
    </lineage>
</organism>
<dbReference type="EMBL" id="BAAALT010000127">
    <property type="protein sequence ID" value="GAA1814569.1"/>
    <property type="molecule type" value="Genomic_DNA"/>
</dbReference>
<evidence type="ECO:0000259" key="6">
    <source>
        <dbReference type="Pfam" id="PF00425"/>
    </source>
</evidence>
<evidence type="ECO:0000313" key="8">
    <source>
        <dbReference type="EMBL" id="GAA1814569.1"/>
    </source>
</evidence>
<dbReference type="NCBIfam" id="TIGR00553">
    <property type="entry name" value="pabB"/>
    <property type="match status" value="1"/>
</dbReference>
<dbReference type="InterPro" id="IPR019999">
    <property type="entry name" value="Anth_synth_I-like"/>
</dbReference>
<dbReference type="InterPro" id="IPR006805">
    <property type="entry name" value="Anth_synth_I_N"/>
</dbReference>
<protein>
    <recommendedName>
        <fullName evidence="2">aminodeoxychorismate synthase</fullName>
        <ecNumber evidence="2">2.6.1.85</ecNumber>
    </recommendedName>
</protein>
<feature type="domain" description="Glutamine amidotransferase" evidence="5">
    <location>
        <begin position="4"/>
        <end position="184"/>
    </location>
</feature>
<dbReference type="PRINTS" id="PR00099">
    <property type="entry name" value="CPSGATASE"/>
</dbReference>
<sequence>MRTLLVDNYDSFTYNLFHYLAEVNGEEPEVVVNDDPRWQLSHLDDFDNVVLSPGPGHPANPGDFGICREILAEGRLPLLGVCLGHQGLAAAYGGHVRQVTPCHGRVSAVRHDGSALFDGIPSPFNAVRYHSLAVDNLPDELVATAWAPDGTIMALRHRTLPRWGVQFHPESIGSSHGRRLLDNFRALTGTGRRRRPAPTKVDVKKAEPARRLRVRTRTLPTRWEAEAAFAALFAPGPDAFWLDSSRPDGVLGRFSIMGNADGPLARVATADVTAGVVTIRSHGGTTTVDGPFLSWLDEDLAACRIDDPGLPCPFALGWVGYLGYELKAECGGEPAHRSDLPDAAMIFADRALVLDHVAGTTYLLALADDDDRDAEAWLDTTAQRLATVDDAPGRAPRAQATDELRVRHDHDAYLELIDACQREIAAGESYEVCLTNMIEADGDVDPWEGYRFLRRISPAPFGALLRFGDVSVLSTSPERFLRVGADGMAESRPIKGTRRRGATPDEDAALVADLDGSAKDHAENLMIVDLVRNDLGRVAEVGSVEARDVFRVETYAMAHQLVSTVTARLRADAGAVACVRAAFPPGSMTGAPKVRTLRIIDDLEGGPRGVYSGAIGYFSLTGAADLSVVIRTAVVTPGRVRYGVGGAIIALSDPAEEVAETAVKAAPVAALTGGDVPLRPRAASLR</sequence>
<proteinExistence type="inferred from homology"/>
<dbReference type="InterPro" id="IPR006221">
    <property type="entry name" value="TrpG/PapA_dom"/>
</dbReference>
<evidence type="ECO:0000256" key="2">
    <source>
        <dbReference type="ARBA" id="ARBA00013139"/>
    </source>
</evidence>
<dbReference type="SUPFAM" id="SSF56322">
    <property type="entry name" value="ADC synthase"/>
    <property type="match status" value="1"/>
</dbReference>
<comment type="similarity">
    <text evidence="1">In the C-terminal section; belongs to the anthranilate synthase component I family.</text>
</comment>
<dbReference type="Pfam" id="PF04715">
    <property type="entry name" value="Anth_synt_I_N"/>
    <property type="match status" value="1"/>
</dbReference>
<comment type="caution">
    <text evidence="8">The sequence shown here is derived from an EMBL/GenBank/DDBJ whole genome shotgun (WGS) entry which is preliminary data.</text>
</comment>
<dbReference type="PRINTS" id="PR00096">
    <property type="entry name" value="GATASE"/>
</dbReference>
<dbReference type="CDD" id="cd01743">
    <property type="entry name" value="GATase1_Anthranilate_Synthase"/>
    <property type="match status" value="1"/>
</dbReference>
<evidence type="ECO:0000256" key="4">
    <source>
        <dbReference type="ARBA" id="ARBA00022962"/>
    </source>
</evidence>
<dbReference type="PROSITE" id="PS51273">
    <property type="entry name" value="GATASE_TYPE_1"/>
    <property type="match status" value="1"/>
</dbReference>
<dbReference type="SUPFAM" id="SSF52317">
    <property type="entry name" value="Class I glutamine amidotransferase-like"/>
    <property type="match status" value="1"/>
</dbReference>
<feature type="domain" description="Chorismate-utilising enzyme C-terminal" evidence="6">
    <location>
        <begin position="410"/>
        <end position="664"/>
    </location>
</feature>
<dbReference type="InterPro" id="IPR017926">
    <property type="entry name" value="GATASE"/>
</dbReference>
<dbReference type="NCBIfam" id="TIGR00566">
    <property type="entry name" value="trpG_papA"/>
    <property type="match status" value="1"/>
</dbReference>
<dbReference type="Gene3D" id="3.40.50.880">
    <property type="match status" value="1"/>
</dbReference>
<dbReference type="PANTHER" id="PTHR11236">
    <property type="entry name" value="AMINOBENZOATE/ANTHRANILATE SYNTHASE"/>
    <property type="match status" value="1"/>
</dbReference>
<dbReference type="Pfam" id="PF00117">
    <property type="entry name" value="GATase"/>
    <property type="match status" value="1"/>
</dbReference>
<dbReference type="Proteomes" id="UP001500218">
    <property type="component" value="Unassembled WGS sequence"/>
</dbReference>
<evidence type="ECO:0000313" key="9">
    <source>
        <dbReference type="Proteomes" id="UP001500218"/>
    </source>
</evidence>
<gene>
    <name evidence="8" type="primary">pabB</name>
    <name evidence="8" type="ORF">GCM10009682_39580</name>
</gene>
<keyword evidence="3" id="KW-0808">Transferase</keyword>